<organism evidence="2 3">
    <name type="scientific">Serratia rhizosphaerae</name>
    <dbReference type="NCBI Taxonomy" id="2597702"/>
    <lineage>
        <taxon>Bacteria</taxon>
        <taxon>Pseudomonadati</taxon>
        <taxon>Pseudomonadota</taxon>
        <taxon>Gammaproteobacteria</taxon>
        <taxon>Enterobacterales</taxon>
        <taxon>Yersiniaceae</taxon>
        <taxon>Serratia</taxon>
    </lineage>
</organism>
<feature type="domain" description="LA2681-like HEPN" evidence="1">
    <location>
        <begin position="307"/>
        <end position="510"/>
    </location>
</feature>
<sequence length="536" mass="62019">MITKELVDESLNIHRLVDCGDFDLAYQQSVVFLEKLRKITVKGENYFIVLGNVAGGLVDIGQMSNHKNAAELGFKLMDDNKEALAHVQGESHFYYNYANSLSNLITVNNPHDHTFQSIEELVSLKNIYWRAFNLSSQESEEFQAELSVNLANSLRSQFRMSEALRYYDLTNRKGLDIPQSWVNRSAALIELNLVSSSYSIKQLKEIRKGYNNASISKKIPPQWESFYLGRIAQTNDKIEKCVSADGETDEHDDMLTQQEFDALSAYRQFCLINHLTLSEHGLYCSCVGSATDNLVISSSGVTGDFIIPMEMALNRFKSEFSLARHLYFEYLYPQDTDEIKEECHFLELHNDEILGIDIEKIRTAFRLCFGILDKIAVCICELHKVYPPAKKGVLQKNIYFQSFWQLDVDNRRQRFEDIKSPGLLALYSIATDLNKNKGGELYFYKEWRNGLEHKFLVVHKSDKAEDLYQSYKLIKDILFIKEDELIHHFGQLIQITRSAIFSFAFMVRHEGKKQKKENIPYITNKLHMKRYSSEPK</sequence>
<gene>
    <name evidence="2" type="ORF">FO014_23370</name>
</gene>
<dbReference type="RefSeq" id="WP_160031240.1">
    <property type="nucleotide sequence ID" value="NZ_CP041764.1"/>
</dbReference>
<evidence type="ECO:0000313" key="2">
    <source>
        <dbReference type="EMBL" id="QHA89691.1"/>
    </source>
</evidence>
<proteinExistence type="predicted"/>
<protein>
    <recommendedName>
        <fullName evidence="1">LA2681-like HEPN domain-containing protein</fullName>
    </recommendedName>
</protein>
<name>A0ABX6GTT5_9GAMM</name>
<dbReference type="Pfam" id="PF18733">
    <property type="entry name" value="HEPN_LA2681"/>
    <property type="match status" value="1"/>
</dbReference>
<keyword evidence="3" id="KW-1185">Reference proteome</keyword>
<reference evidence="2 3" key="1">
    <citation type="submission" date="2019-07" db="EMBL/GenBank/DDBJ databases">
        <title>Serratia dokdonensis sp. nov., an elicitor of systemic resistance in Nicotiana Tabacum.</title>
        <authorList>
            <person name="Son J.-S."/>
            <person name="Hwang Y.-J."/>
            <person name="Lee S.-Y."/>
            <person name="Ghim S.-Y."/>
        </authorList>
    </citation>
    <scope>NUCLEOTIDE SEQUENCE [LARGE SCALE GENOMIC DNA]</scope>
    <source>
        <strain evidence="2 3">KUDC3025</strain>
    </source>
</reference>
<dbReference type="Proteomes" id="UP000430368">
    <property type="component" value="Chromosome"/>
</dbReference>
<dbReference type="InterPro" id="IPR040826">
    <property type="entry name" value="HEPN_LA2681"/>
</dbReference>
<dbReference type="EMBL" id="CP041764">
    <property type="protein sequence ID" value="QHA89691.1"/>
    <property type="molecule type" value="Genomic_DNA"/>
</dbReference>
<accession>A0ABX6GTT5</accession>
<evidence type="ECO:0000313" key="3">
    <source>
        <dbReference type="Proteomes" id="UP000430368"/>
    </source>
</evidence>
<evidence type="ECO:0000259" key="1">
    <source>
        <dbReference type="Pfam" id="PF18733"/>
    </source>
</evidence>